<dbReference type="InterPro" id="IPR036390">
    <property type="entry name" value="WH_DNA-bd_sf"/>
</dbReference>
<feature type="domain" description="PCI" evidence="3">
    <location>
        <begin position="251"/>
        <end position="439"/>
    </location>
</feature>
<evidence type="ECO:0000313" key="5">
    <source>
        <dbReference type="WBParaSite" id="EEL_0000154401-mRNA-1"/>
    </source>
</evidence>
<dbReference type="SMART" id="SM00753">
    <property type="entry name" value="PAM"/>
    <property type="match status" value="1"/>
</dbReference>
<dbReference type="STRING" id="1147741.A0A0R3RJ85"/>
<dbReference type="Pfam" id="PF18055">
    <property type="entry name" value="RPN6_N"/>
    <property type="match status" value="1"/>
</dbReference>
<sequence>MPNSEAQDFSIHQLVTLVLNGKRSISLSFINLVSSKVNENDGEEIKRRENLIMELAEKMSKANDIEGTIQNPLKTLIFGENFLWKIFLQIEGLTKLLTSLRPHLLSYGMAKASKLIRNLIDWCLKIGRQSDFKLALCMEYVSWAKQQNRIFLRYMLEVRLMRLLNEMGRHTDVLTMGAKLKNELKKVESKDIQLEIHLEESKAAFALNNLNRSRTALATARTIANSLCIETKLQAQLDMASGILHMAEDRDFKTAYSYFYEAFENFGVNEDEVNARKALKYMCLAKIMLNEEREVRSLLSGKEAVKYSGRDLDAIKNIATAFENRSLQDYYKVLINWLEKEHFLIGTKISQAIEKYNVELQSDLIFHRYIDSLADTVLEMDISRAIEPYSLIEMTTLAKNIRIPVEQIERKLAQMILDKKFQGMIDQQDGTLTVYSFPHDEQTKTFIASVEVIRGLSEVNL</sequence>
<dbReference type="InterPro" id="IPR000717">
    <property type="entry name" value="PCI_dom"/>
</dbReference>
<dbReference type="SMART" id="SM00088">
    <property type="entry name" value="PINT"/>
    <property type="match status" value="1"/>
</dbReference>
<dbReference type="Gene3D" id="1.25.40.570">
    <property type="match status" value="1"/>
</dbReference>
<keyword evidence="2" id="KW-0647">Proteasome</keyword>
<evidence type="ECO:0000256" key="1">
    <source>
        <dbReference type="ARBA" id="ARBA00007454"/>
    </source>
</evidence>
<reference evidence="5" key="1">
    <citation type="submission" date="2017-02" db="UniProtKB">
        <authorList>
            <consortium name="WormBaseParasite"/>
        </authorList>
    </citation>
    <scope>IDENTIFICATION</scope>
</reference>
<dbReference type="Pfam" id="PF01399">
    <property type="entry name" value="PCI"/>
    <property type="match status" value="1"/>
</dbReference>
<dbReference type="InterPro" id="IPR040773">
    <property type="entry name" value="Rpn6_N"/>
</dbReference>
<evidence type="ECO:0000256" key="2">
    <source>
        <dbReference type="ARBA" id="ARBA00022942"/>
    </source>
</evidence>
<dbReference type="Proteomes" id="UP000050640">
    <property type="component" value="Unplaced"/>
</dbReference>
<proteinExistence type="inferred from homology"/>
<dbReference type="PANTHER" id="PTHR10678">
    <property type="entry name" value="26S PROTEASOME NON-ATPASE REGULATORY SUBUNIT 11/COP9 SIGNALOSOME COMPLEX SUBUNIT 2"/>
    <property type="match status" value="1"/>
</dbReference>
<dbReference type="WBParaSite" id="EEL_0000154401-mRNA-1">
    <property type="protein sequence ID" value="EEL_0000154401-mRNA-1"/>
    <property type="gene ID" value="EEL_0000154401"/>
</dbReference>
<organism evidence="4 5">
    <name type="scientific">Elaeophora elaphi</name>
    <dbReference type="NCBI Taxonomy" id="1147741"/>
    <lineage>
        <taxon>Eukaryota</taxon>
        <taxon>Metazoa</taxon>
        <taxon>Ecdysozoa</taxon>
        <taxon>Nematoda</taxon>
        <taxon>Chromadorea</taxon>
        <taxon>Rhabditida</taxon>
        <taxon>Spirurina</taxon>
        <taxon>Spiruromorpha</taxon>
        <taxon>Filarioidea</taxon>
        <taxon>Onchocercidae</taxon>
        <taxon>Elaeophora</taxon>
    </lineage>
</organism>
<dbReference type="PROSITE" id="PS50250">
    <property type="entry name" value="PCI"/>
    <property type="match status" value="1"/>
</dbReference>
<accession>A0A0R3RJ85</accession>
<name>A0A0R3RJ85_9BILA</name>
<comment type="similarity">
    <text evidence="1">Belongs to the proteasome subunit S9 family.</text>
</comment>
<dbReference type="SUPFAM" id="SSF46785">
    <property type="entry name" value="Winged helix' DNA-binding domain"/>
    <property type="match status" value="1"/>
</dbReference>
<dbReference type="InterPro" id="IPR050871">
    <property type="entry name" value="26S_Proteasome/COP9_Components"/>
</dbReference>
<evidence type="ECO:0000259" key="3">
    <source>
        <dbReference type="PROSITE" id="PS50250"/>
    </source>
</evidence>
<dbReference type="GO" id="GO:0000502">
    <property type="term" value="C:proteasome complex"/>
    <property type="evidence" value="ECO:0007669"/>
    <property type="project" value="UniProtKB-KW"/>
</dbReference>
<evidence type="ECO:0000313" key="4">
    <source>
        <dbReference type="Proteomes" id="UP000050640"/>
    </source>
</evidence>
<keyword evidence="4" id="KW-1185">Reference proteome</keyword>
<protein>
    <submittedName>
        <fullName evidence="5">PCI domain-containing protein</fullName>
    </submittedName>
</protein>
<dbReference type="AlphaFoldDB" id="A0A0R3RJ85"/>